<dbReference type="InterPro" id="IPR011703">
    <property type="entry name" value="ATPase_AAA-3"/>
</dbReference>
<evidence type="ECO:0000259" key="2">
    <source>
        <dbReference type="Pfam" id="PF17863"/>
    </source>
</evidence>
<dbReference type="RefSeq" id="WP_252852983.1">
    <property type="nucleotide sequence ID" value="NZ_JAMXLR010000043.1"/>
</dbReference>
<dbReference type="EMBL" id="JAMXLR010000043">
    <property type="protein sequence ID" value="MCO6044869.1"/>
    <property type="molecule type" value="Genomic_DNA"/>
</dbReference>
<dbReference type="SUPFAM" id="SSF52540">
    <property type="entry name" value="P-loop containing nucleoside triphosphate hydrolases"/>
    <property type="match status" value="1"/>
</dbReference>
<dbReference type="InterPro" id="IPR050764">
    <property type="entry name" value="CbbQ/NirQ/NorQ/GpvN"/>
</dbReference>
<organism evidence="3 4">
    <name type="scientific">Aeoliella straminimaris</name>
    <dbReference type="NCBI Taxonomy" id="2954799"/>
    <lineage>
        <taxon>Bacteria</taxon>
        <taxon>Pseudomonadati</taxon>
        <taxon>Planctomycetota</taxon>
        <taxon>Planctomycetia</taxon>
        <taxon>Pirellulales</taxon>
        <taxon>Lacipirellulaceae</taxon>
        <taxon>Aeoliella</taxon>
    </lineage>
</organism>
<dbReference type="InterPro" id="IPR041628">
    <property type="entry name" value="ChlI/MoxR_AAA_lid"/>
</dbReference>
<dbReference type="Pfam" id="PF07726">
    <property type="entry name" value="AAA_3"/>
    <property type="match status" value="1"/>
</dbReference>
<dbReference type="PANTHER" id="PTHR42759">
    <property type="entry name" value="MOXR FAMILY PROTEIN"/>
    <property type="match status" value="1"/>
</dbReference>
<gene>
    <name evidence="3" type="ORF">NG895_13230</name>
</gene>
<dbReference type="AlphaFoldDB" id="A0A9X2FEJ7"/>
<evidence type="ECO:0000313" key="3">
    <source>
        <dbReference type="EMBL" id="MCO6044869.1"/>
    </source>
</evidence>
<feature type="domain" description="ATPase AAA-3" evidence="1">
    <location>
        <begin position="52"/>
        <end position="185"/>
    </location>
</feature>
<dbReference type="Proteomes" id="UP001155241">
    <property type="component" value="Unassembled WGS sequence"/>
</dbReference>
<dbReference type="InterPro" id="IPR027417">
    <property type="entry name" value="P-loop_NTPase"/>
</dbReference>
<dbReference type="Pfam" id="PF17863">
    <property type="entry name" value="AAA_lid_2"/>
    <property type="match status" value="1"/>
</dbReference>
<dbReference type="PANTHER" id="PTHR42759:SF1">
    <property type="entry name" value="MAGNESIUM-CHELATASE SUBUNIT CHLD"/>
    <property type="match status" value="1"/>
</dbReference>
<accession>A0A9X2FEJ7</accession>
<evidence type="ECO:0000259" key="1">
    <source>
        <dbReference type="Pfam" id="PF07726"/>
    </source>
</evidence>
<proteinExistence type="predicted"/>
<evidence type="ECO:0000313" key="4">
    <source>
        <dbReference type="Proteomes" id="UP001155241"/>
    </source>
</evidence>
<sequence>MSVASDEVTLAAERVEEFTGRVGSIRESLHKVIVGQNDTIDELLVCALTGSHALLVGVPGLAKTLMVKALASAFDWKFARVQFTPDLMPSDITGYELLGRSDDGDPRMVFREGPVFANLVLADEINRAAPKTQSALLEAMAERHVTVGGHTYDLPTPFLVIATQNPIEQEGTYPLPEAQLDRFMMEIRVGYPTPEQEQQVVAMTTAGPTKMPTSALDKEMFLQLQELVYATPLPPNVSAYAVALCGASRPDDARAAGISKEYLSWGAGPRGSQNLVLAAKARALLEGRTTPTTEDVRAVAHPILRHRVIVNHRAIGDSITSQEVIDQLLNEVSA</sequence>
<dbReference type="PIRSF" id="PIRSF002849">
    <property type="entry name" value="AAA_ATPase_chaperone_MoxR_prd"/>
    <property type="match status" value="1"/>
</dbReference>
<comment type="caution">
    <text evidence="3">The sequence shown here is derived from an EMBL/GenBank/DDBJ whole genome shotgun (WGS) entry which is preliminary data.</text>
</comment>
<protein>
    <submittedName>
        <fullName evidence="3">MoxR family ATPase</fullName>
    </submittedName>
</protein>
<dbReference type="Gene3D" id="1.10.8.80">
    <property type="entry name" value="Magnesium chelatase subunit I, C-Terminal domain"/>
    <property type="match status" value="1"/>
</dbReference>
<keyword evidence="4" id="KW-1185">Reference proteome</keyword>
<dbReference type="CDD" id="cd00009">
    <property type="entry name" value="AAA"/>
    <property type="match status" value="1"/>
</dbReference>
<feature type="domain" description="ChlI/MoxR AAA lid" evidence="2">
    <location>
        <begin position="257"/>
        <end position="327"/>
    </location>
</feature>
<dbReference type="GO" id="GO:0016887">
    <property type="term" value="F:ATP hydrolysis activity"/>
    <property type="evidence" value="ECO:0007669"/>
    <property type="project" value="InterPro"/>
</dbReference>
<dbReference type="GO" id="GO:0005524">
    <property type="term" value="F:ATP binding"/>
    <property type="evidence" value="ECO:0007669"/>
    <property type="project" value="InterPro"/>
</dbReference>
<reference evidence="3" key="1">
    <citation type="submission" date="2022-06" db="EMBL/GenBank/DDBJ databases">
        <title>Aeoliella straminimaris, a novel planctomycete from sediments.</title>
        <authorList>
            <person name="Vitorino I.R."/>
            <person name="Lage O.M."/>
        </authorList>
    </citation>
    <scope>NUCLEOTIDE SEQUENCE</scope>
    <source>
        <strain evidence="3">ICT_H6.2</strain>
    </source>
</reference>
<name>A0A9X2FEJ7_9BACT</name>
<dbReference type="Gene3D" id="3.40.50.300">
    <property type="entry name" value="P-loop containing nucleotide triphosphate hydrolases"/>
    <property type="match status" value="1"/>
</dbReference>